<dbReference type="InterPro" id="IPR046521">
    <property type="entry name" value="DUF6698"/>
</dbReference>
<gene>
    <name evidence="2" type="ORF">FISHEDRAFT_69628</name>
</gene>
<feature type="region of interest" description="Disordered" evidence="1">
    <location>
        <begin position="1"/>
        <end position="43"/>
    </location>
</feature>
<evidence type="ECO:0000256" key="1">
    <source>
        <dbReference type="SAM" id="MobiDB-lite"/>
    </source>
</evidence>
<keyword evidence="3" id="KW-1185">Reference proteome</keyword>
<sequence>MHQVFQHIFTSPSSVQDFNNDDSDSPPSKKQKSSKKSHKSDVAHLQGMNRVMPHAIAYCAILLHFNLTDAKAWPQDSMYLGLSYHDLYNFIVDYFEQDATEAKDKKRVHDLLDWWNRCNTIY</sequence>
<accession>A0A0D7ALS8</accession>
<reference evidence="2 3" key="1">
    <citation type="journal article" date="2015" name="Fungal Genet. Biol.">
        <title>Evolution of novel wood decay mechanisms in Agaricales revealed by the genome sequences of Fistulina hepatica and Cylindrobasidium torrendii.</title>
        <authorList>
            <person name="Floudas D."/>
            <person name="Held B.W."/>
            <person name="Riley R."/>
            <person name="Nagy L.G."/>
            <person name="Koehler G."/>
            <person name="Ransdell A.S."/>
            <person name="Younus H."/>
            <person name="Chow J."/>
            <person name="Chiniquy J."/>
            <person name="Lipzen A."/>
            <person name="Tritt A."/>
            <person name="Sun H."/>
            <person name="Haridas S."/>
            <person name="LaButti K."/>
            <person name="Ohm R.A."/>
            <person name="Kues U."/>
            <person name="Blanchette R.A."/>
            <person name="Grigoriev I.V."/>
            <person name="Minto R.E."/>
            <person name="Hibbett D.S."/>
        </authorList>
    </citation>
    <scope>NUCLEOTIDE SEQUENCE [LARGE SCALE GENOMIC DNA]</scope>
    <source>
        <strain evidence="2 3">ATCC 64428</strain>
    </source>
</reference>
<protein>
    <submittedName>
        <fullName evidence="2">Uncharacterized protein</fullName>
    </submittedName>
</protein>
<dbReference type="Proteomes" id="UP000054144">
    <property type="component" value="Unassembled WGS sequence"/>
</dbReference>
<evidence type="ECO:0000313" key="3">
    <source>
        <dbReference type="Proteomes" id="UP000054144"/>
    </source>
</evidence>
<feature type="compositionally biased region" description="Polar residues" evidence="1">
    <location>
        <begin position="8"/>
        <end position="18"/>
    </location>
</feature>
<dbReference type="EMBL" id="KN881630">
    <property type="protein sequence ID" value="KIY52820.1"/>
    <property type="molecule type" value="Genomic_DNA"/>
</dbReference>
<evidence type="ECO:0000313" key="2">
    <source>
        <dbReference type="EMBL" id="KIY52820.1"/>
    </source>
</evidence>
<proteinExistence type="predicted"/>
<organism evidence="2 3">
    <name type="scientific">Fistulina hepatica ATCC 64428</name>
    <dbReference type="NCBI Taxonomy" id="1128425"/>
    <lineage>
        <taxon>Eukaryota</taxon>
        <taxon>Fungi</taxon>
        <taxon>Dikarya</taxon>
        <taxon>Basidiomycota</taxon>
        <taxon>Agaricomycotina</taxon>
        <taxon>Agaricomycetes</taxon>
        <taxon>Agaricomycetidae</taxon>
        <taxon>Agaricales</taxon>
        <taxon>Fistulinaceae</taxon>
        <taxon>Fistulina</taxon>
    </lineage>
</organism>
<feature type="compositionally biased region" description="Basic residues" evidence="1">
    <location>
        <begin position="29"/>
        <end position="38"/>
    </location>
</feature>
<dbReference type="AlphaFoldDB" id="A0A0D7ALS8"/>
<dbReference type="Pfam" id="PF20414">
    <property type="entry name" value="DUF6698"/>
    <property type="match status" value="1"/>
</dbReference>
<dbReference type="OrthoDB" id="2662502at2759"/>
<name>A0A0D7ALS8_9AGAR</name>